<dbReference type="InterPro" id="IPR000531">
    <property type="entry name" value="Beta-barrel_TonB"/>
</dbReference>
<dbReference type="EMBL" id="JBBKXZ010000001">
    <property type="protein sequence ID" value="MFD3393115.1"/>
    <property type="molecule type" value="Genomic_DNA"/>
</dbReference>
<keyword evidence="13" id="KW-1185">Reference proteome</keyword>
<dbReference type="Gene3D" id="2.40.170.20">
    <property type="entry name" value="TonB-dependent receptor, beta-barrel domain"/>
    <property type="match status" value="1"/>
</dbReference>
<evidence type="ECO:0000256" key="9">
    <source>
        <dbReference type="RuleBase" id="RU003357"/>
    </source>
</evidence>
<evidence type="ECO:0000256" key="6">
    <source>
        <dbReference type="ARBA" id="ARBA00023136"/>
    </source>
</evidence>
<keyword evidence="2 8" id="KW-0813">Transport</keyword>
<dbReference type="PROSITE" id="PS52016">
    <property type="entry name" value="TONB_DEPENDENT_REC_3"/>
    <property type="match status" value="1"/>
</dbReference>
<dbReference type="PANTHER" id="PTHR30069:SF50">
    <property type="entry name" value="TONB-DEPENDENT RECEPTOR HI_1217-RELATED"/>
    <property type="match status" value="1"/>
</dbReference>
<evidence type="ECO:0000256" key="2">
    <source>
        <dbReference type="ARBA" id="ARBA00022448"/>
    </source>
</evidence>
<keyword evidence="3 8" id="KW-1134">Transmembrane beta strand</keyword>
<evidence type="ECO:0000256" key="1">
    <source>
        <dbReference type="ARBA" id="ARBA00004571"/>
    </source>
</evidence>
<name>A0ABW6DDW6_9BACT</name>
<dbReference type="InterPro" id="IPR037066">
    <property type="entry name" value="Plug_dom_sf"/>
</dbReference>
<evidence type="ECO:0000256" key="4">
    <source>
        <dbReference type="ARBA" id="ARBA00022692"/>
    </source>
</evidence>
<protein>
    <submittedName>
        <fullName evidence="12">TonB-dependent receptor</fullName>
    </submittedName>
</protein>
<feature type="domain" description="TonB-dependent receptor-like beta-barrel" evidence="10">
    <location>
        <begin position="227"/>
        <end position="618"/>
    </location>
</feature>
<comment type="caution">
    <text evidence="12">The sequence shown here is derived from an EMBL/GenBank/DDBJ whole genome shotgun (WGS) entry which is preliminary data.</text>
</comment>
<dbReference type="Gene3D" id="2.170.130.10">
    <property type="entry name" value="TonB-dependent receptor, plug domain"/>
    <property type="match status" value="1"/>
</dbReference>
<evidence type="ECO:0000256" key="5">
    <source>
        <dbReference type="ARBA" id="ARBA00023077"/>
    </source>
</evidence>
<evidence type="ECO:0000256" key="7">
    <source>
        <dbReference type="ARBA" id="ARBA00023237"/>
    </source>
</evidence>
<evidence type="ECO:0000313" key="12">
    <source>
        <dbReference type="EMBL" id="MFD3393115.1"/>
    </source>
</evidence>
<dbReference type="PANTHER" id="PTHR30069">
    <property type="entry name" value="TONB-DEPENDENT OUTER MEMBRANE RECEPTOR"/>
    <property type="match status" value="1"/>
</dbReference>
<evidence type="ECO:0000256" key="8">
    <source>
        <dbReference type="PROSITE-ProRule" id="PRU01360"/>
    </source>
</evidence>
<evidence type="ECO:0000256" key="3">
    <source>
        <dbReference type="ARBA" id="ARBA00022452"/>
    </source>
</evidence>
<reference evidence="12 13" key="1">
    <citation type="submission" date="2024-03" db="EMBL/GenBank/DDBJ databases">
        <title>Aquirufa genome sequencing.</title>
        <authorList>
            <person name="Pitt A."/>
            <person name="Hahn M.W."/>
        </authorList>
    </citation>
    <scope>NUCLEOTIDE SEQUENCE [LARGE SCALE GENOMIC DNA]</scope>
    <source>
        <strain evidence="12 13">OSTEICH-129V</strain>
    </source>
</reference>
<keyword evidence="7 8" id="KW-0998">Cell outer membrane</keyword>
<organism evidence="12 13">
    <name type="scientific">Aquirufa avitistagni</name>
    <dbReference type="NCBI Taxonomy" id="3104728"/>
    <lineage>
        <taxon>Bacteria</taxon>
        <taxon>Pseudomonadati</taxon>
        <taxon>Bacteroidota</taxon>
        <taxon>Cytophagia</taxon>
        <taxon>Cytophagales</taxon>
        <taxon>Flectobacillaceae</taxon>
        <taxon>Aquirufa</taxon>
    </lineage>
</organism>
<dbReference type="RefSeq" id="WP_377981744.1">
    <property type="nucleotide sequence ID" value="NZ_JBBKXZ010000001.1"/>
</dbReference>
<sequence length="645" mass="71560">MLKLPSAIAIATLFLYGYHSTLGQTTSFSDSTLAEVQVTASKFPAKLAQTGKVVSIISRQQIQASLGKGLGELLQETVGISVVGSRSAPGTNQEIYVRGANTGHVLLLIDGFPANDPSHISSVMDWNLINLANLERIEIMKGGQSTLYGSDAMAGVINLVTDRSSNTITLQGGGLGTHAESITLQNNAGKFHLGVSAQNMSTNGFSAAANQSEKDGFNQQNLRIRLGSSVGKRNDWDLSYQGEKYRGNLDAGPFTDDLDFTSKATNHAFRGQWHTQFTNGDLFLRAFHDVTQRNFRNDSLSIPTNAYSNYSESNYEGTNQGAEVYAKWRLPFGITGLLGSEFRYQASNQSDFSISAYGRYDSPEINADLANIQLWGNYVTLQKHTDRAGLEAGVRWNTHSLFGQSLTYHVNPYWTFAAKSKVFANYATSFKAPSLYQLYSPYGNKALKPEYGETWEVGIEQSIGKWSGRIVGFQNDVRDGIVFQSMNEEPYGRYANFAKQQTRGIEAEFKFTSAKFSATGSYTYLRGNIQSIVGTTDSTYSSLIRRPAHQVSLRLSQQIGPKLMLNLFTQYVGERRDYYFDDATYATRGVDLKGYVWMEMQASYTLSSHWKIQVMAKNMLNQEIVELVGYSGQPLNVQSSLIFRF</sequence>
<comment type="subcellular location">
    <subcellularLocation>
        <location evidence="1 8">Cell outer membrane</location>
        <topology evidence="1 8">Multi-pass membrane protein</topology>
    </subcellularLocation>
</comment>
<keyword evidence="5 9" id="KW-0798">TonB box</keyword>
<dbReference type="InterPro" id="IPR012910">
    <property type="entry name" value="Plug_dom"/>
</dbReference>
<evidence type="ECO:0000259" key="11">
    <source>
        <dbReference type="Pfam" id="PF07715"/>
    </source>
</evidence>
<dbReference type="InterPro" id="IPR039426">
    <property type="entry name" value="TonB-dep_rcpt-like"/>
</dbReference>
<gene>
    <name evidence="12" type="ORF">U0R10_00635</name>
</gene>
<evidence type="ECO:0000259" key="10">
    <source>
        <dbReference type="Pfam" id="PF00593"/>
    </source>
</evidence>
<dbReference type="SUPFAM" id="SSF56935">
    <property type="entry name" value="Porins"/>
    <property type="match status" value="1"/>
</dbReference>
<dbReference type="Pfam" id="PF00593">
    <property type="entry name" value="TonB_dep_Rec_b-barrel"/>
    <property type="match status" value="1"/>
</dbReference>
<keyword evidence="6 8" id="KW-0472">Membrane</keyword>
<keyword evidence="12" id="KW-0675">Receptor</keyword>
<dbReference type="InterPro" id="IPR036942">
    <property type="entry name" value="Beta-barrel_TonB_sf"/>
</dbReference>
<accession>A0ABW6DDW6</accession>
<comment type="similarity">
    <text evidence="8 9">Belongs to the TonB-dependent receptor family.</text>
</comment>
<dbReference type="Pfam" id="PF07715">
    <property type="entry name" value="Plug"/>
    <property type="match status" value="1"/>
</dbReference>
<dbReference type="Proteomes" id="UP001598138">
    <property type="component" value="Unassembled WGS sequence"/>
</dbReference>
<feature type="domain" description="TonB-dependent receptor plug" evidence="11">
    <location>
        <begin position="48"/>
        <end position="156"/>
    </location>
</feature>
<proteinExistence type="inferred from homology"/>
<keyword evidence="4 8" id="KW-0812">Transmembrane</keyword>
<evidence type="ECO:0000313" key="13">
    <source>
        <dbReference type="Proteomes" id="UP001598138"/>
    </source>
</evidence>